<dbReference type="InterPro" id="IPR011990">
    <property type="entry name" value="TPR-like_helical_dom_sf"/>
</dbReference>
<dbReference type="InterPro" id="IPR019734">
    <property type="entry name" value="TPR_rpt"/>
</dbReference>
<organism evidence="2 3">
    <name type="scientific">Treponema medium ATCC 700293</name>
    <dbReference type="NCBI Taxonomy" id="1125700"/>
    <lineage>
        <taxon>Bacteria</taxon>
        <taxon>Pseudomonadati</taxon>
        <taxon>Spirochaetota</taxon>
        <taxon>Spirochaetia</taxon>
        <taxon>Spirochaetales</taxon>
        <taxon>Treponemataceae</taxon>
        <taxon>Treponema</taxon>
    </lineage>
</organism>
<dbReference type="RefSeq" id="WP_016524144.1">
    <property type="nucleotide sequence ID" value="NZ_KE332517.1"/>
</dbReference>
<keyword evidence="1" id="KW-0732">Signal</keyword>
<accession>A0AA87NPZ2</accession>
<comment type="caution">
    <text evidence="2">The sequence shown here is derived from an EMBL/GenBank/DDBJ whole genome shotgun (WGS) entry which is preliminary data.</text>
</comment>
<dbReference type="AlphaFoldDB" id="A0AA87NPZ2"/>
<dbReference type="EMBL" id="ATFE01000016">
    <property type="protein sequence ID" value="EPF27722.1"/>
    <property type="molecule type" value="Genomic_DNA"/>
</dbReference>
<sequence>MKRFIVAIFVLLCAVGVFAHKSPYDGASSDTQILLKKADELIQQEQYESAFGTLSDDSNEFILAKKIEIAINYFAQSIMHQMFAFKNLKKGETLYDVRTGTGSYSMVMFDPVKAVEEYEKKNGEKPILNYALGLYYDDVLLRYGYQWLLSEKELTQKTIDRLQKAINQDCCDAYSLSVLALAYYKNGDLTNAEKIYNKKIESGFEPSVNDFFNLGTIYLQKKNFALALHYAEKSIEGYKNDPEYQSDAYIVCIDSCLGLHDYKKAGSFLKTAQKHFPKDYRIIQKTIALYAMQKNKPEALKAAKNLFAFAPENPAVSQMIIKEYFNAGTEKWLPDFFDDCLKTYSKQSKARQNLLYHYAYTLYELNDKEKASKMAKDAKAEFIKNGELTAEIEKALDSFGK</sequence>
<gene>
    <name evidence="2" type="ORF">HMPREF9195_02222</name>
</gene>
<evidence type="ECO:0008006" key="4">
    <source>
        <dbReference type="Google" id="ProtNLM"/>
    </source>
</evidence>
<evidence type="ECO:0000313" key="2">
    <source>
        <dbReference type="EMBL" id="EPF27722.1"/>
    </source>
</evidence>
<evidence type="ECO:0000313" key="3">
    <source>
        <dbReference type="Proteomes" id="UP000014634"/>
    </source>
</evidence>
<reference evidence="2 3" key="1">
    <citation type="submission" date="2013-04" db="EMBL/GenBank/DDBJ databases">
        <title>The Genome Sequence of Treponema medium ATCC 700293.</title>
        <authorList>
            <consortium name="The Broad Institute Genomics Platform"/>
            <person name="Earl A."/>
            <person name="Ward D."/>
            <person name="Feldgarden M."/>
            <person name="Gevers D."/>
            <person name="Leonetti C."/>
            <person name="Blanton J.M."/>
            <person name="Dewhirst F.E."/>
            <person name="Izard J."/>
            <person name="Walker B."/>
            <person name="Young S."/>
            <person name="Zeng Q."/>
            <person name="Gargeya S."/>
            <person name="Fitzgerald M."/>
            <person name="Haas B."/>
            <person name="Abouelleil A."/>
            <person name="Allen A.W."/>
            <person name="Alvarado L."/>
            <person name="Arachchi H.M."/>
            <person name="Berlin A.M."/>
            <person name="Chapman S.B."/>
            <person name="Gainer-Dewar J."/>
            <person name="Goldberg J."/>
            <person name="Griggs A."/>
            <person name="Gujja S."/>
            <person name="Hansen M."/>
            <person name="Howarth C."/>
            <person name="Imamovic A."/>
            <person name="Ireland A."/>
            <person name="Larimer J."/>
            <person name="McCowan C."/>
            <person name="Murphy C."/>
            <person name="Pearson M."/>
            <person name="Poon T.W."/>
            <person name="Priest M."/>
            <person name="Roberts A."/>
            <person name="Saif S."/>
            <person name="Shea T."/>
            <person name="Sisk P."/>
            <person name="Sykes S."/>
            <person name="Wortman J."/>
            <person name="Nusbaum C."/>
            <person name="Birren B."/>
        </authorList>
    </citation>
    <scope>NUCLEOTIDE SEQUENCE [LARGE SCALE GENOMIC DNA]</scope>
    <source>
        <strain evidence="2 3">ATCC 700293</strain>
    </source>
</reference>
<evidence type="ECO:0000256" key="1">
    <source>
        <dbReference type="SAM" id="SignalP"/>
    </source>
</evidence>
<name>A0AA87NPZ2_TREMD</name>
<dbReference type="SUPFAM" id="SSF48452">
    <property type="entry name" value="TPR-like"/>
    <property type="match status" value="1"/>
</dbReference>
<dbReference type="Gene3D" id="1.25.40.10">
    <property type="entry name" value="Tetratricopeptide repeat domain"/>
    <property type="match status" value="1"/>
</dbReference>
<dbReference type="PROSITE" id="PS51375">
    <property type="entry name" value="PPR"/>
    <property type="match status" value="1"/>
</dbReference>
<dbReference type="SMART" id="SM00028">
    <property type="entry name" value="TPR"/>
    <property type="match status" value="3"/>
</dbReference>
<dbReference type="Proteomes" id="UP000014634">
    <property type="component" value="Unassembled WGS sequence"/>
</dbReference>
<protein>
    <recommendedName>
        <fullName evidence="4">Tetratricopeptide repeat protein</fullName>
    </recommendedName>
</protein>
<feature type="signal peptide" evidence="1">
    <location>
        <begin position="1"/>
        <end position="19"/>
    </location>
</feature>
<feature type="chain" id="PRO_5041739558" description="Tetratricopeptide repeat protein" evidence="1">
    <location>
        <begin position="20"/>
        <end position="401"/>
    </location>
</feature>
<proteinExistence type="predicted"/>
<dbReference type="InterPro" id="IPR002885">
    <property type="entry name" value="PPR_rpt"/>
</dbReference>